<comment type="subcellular location">
    <subcellularLocation>
        <location evidence="1">Membrane</location>
        <topology evidence="1">Multi-pass membrane protein</topology>
    </subcellularLocation>
</comment>
<dbReference type="AlphaFoldDB" id="A0A9Q8QNI4"/>
<evidence type="ECO:0000313" key="8">
    <source>
        <dbReference type="Proteomes" id="UP000829364"/>
    </source>
</evidence>
<dbReference type="GO" id="GO:0004930">
    <property type="term" value="F:G protein-coupled receptor activity"/>
    <property type="evidence" value="ECO:0007669"/>
    <property type="project" value="InterPro"/>
</dbReference>
<gene>
    <name evidence="7" type="ORF">JDV02_008297</name>
</gene>
<feature type="transmembrane region" description="Helical" evidence="6">
    <location>
        <begin position="260"/>
        <end position="281"/>
    </location>
</feature>
<evidence type="ECO:0000256" key="4">
    <source>
        <dbReference type="ARBA" id="ARBA00023136"/>
    </source>
</evidence>
<dbReference type="Gene3D" id="1.20.1070.10">
    <property type="entry name" value="Rhodopsin 7-helix transmembrane proteins"/>
    <property type="match status" value="1"/>
</dbReference>
<dbReference type="PANTHER" id="PTHR23112:SF37">
    <property type="entry name" value="G PROTEIN-COUPLED RECEPTOR GPR1"/>
    <property type="match status" value="1"/>
</dbReference>
<proteinExistence type="predicted"/>
<keyword evidence="8" id="KW-1185">Reference proteome</keyword>
<feature type="transmembrane region" description="Helical" evidence="6">
    <location>
        <begin position="307"/>
        <end position="330"/>
    </location>
</feature>
<dbReference type="CDD" id="cd00637">
    <property type="entry name" value="7tm_classA_rhodopsin-like"/>
    <property type="match status" value="1"/>
</dbReference>
<dbReference type="KEGG" id="ptkz:JDV02_008297"/>
<sequence length="494" mass="55060">MTDTSWGLLKPEGRTLAPLGLSLRRGLIAITVLALVSFIASATLFLYLSYKIILWRFFMRHPPARETQNPRLRNALQPTVNFRLGIDDIFPDGQGPQAESSVAAQALHQSSESPLPPSSCSKNPPPNQFLVLIYNLFLADMHQSLAFLLNTAWLQRDGIMVGTTTCWSQGFFVSTGDLSSSMFIMAIAFHTYMSVVQNRRPSHKLLYLLIVLIWIFVYAISLLPVGTTRNGRDAGGFFVRAGAWCWMNKDYENLRLVTHYLWIFMALGITSALYLSIFISLRRQQMQARKAAGPNAPQAELSHKPAFLIYPVIYVACTLPLALGRIATMAGLDVPIGYFCFAGGMIAFNGSFDCLLFGTTRNTIIFAAPCDVDTEDTGIKTFAFLQTPSREFGNMVWIQGGTGRGVRCMEDETAGGWWSWKRLRTTTGPAWPRPPQHRNTSQESLRGTAIQMDMVTTVVVEEEVEKDTQQRKDPEASLSEMTSTKSADRDYSDG</sequence>
<keyword evidence="3 6" id="KW-1133">Transmembrane helix</keyword>
<dbReference type="InterPro" id="IPR000276">
    <property type="entry name" value="GPCR_Rhodpsn"/>
</dbReference>
<accession>A0A9Q8QNI4</accession>
<dbReference type="Pfam" id="PF00001">
    <property type="entry name" value="7tm_1"/>
    <property type="match status" value="1"/>
</dbReference>
<dbReference type="OrthoDB" id="100006at2759"/>
<dbReference type="Proteomes" id="UP000829364">
    <property type="component" value="Chromosome 8"/>
</dbReference>
<evidence type="ECO:0000256" key="3">
    <source>
        <dbReference type="ARBA" id="ARBA00022989"/>
    </source>
</evidence>
<feature type="transmembrane region" description="Helical" evidence="6">
    <location>
        <begin position="27"/>
        <end position="50"/>
    </location>
</feature>
<feature type="transmembrane region" description="Helical" evidence="6">
    <location>
        <begin position="336"/>
        <end position="357"/>
    </location>
</feature>
<evidence type="ECO:0000256" key="5">
    <source>
        <dbReference type="SAM" id="MobiDB-lite"/>
    </source>
</evidence>
<feature type="transmembrane region" description="Helical" evidence="6">
    <location>
        <begin position="129"/>
        <end position="149"/>
    </location>
</feature>
<protein>
    <recommendedName>
        <fullName evidence="9">G-protein coupled receptors family 1 profile domain-containing protein</fullName>
    </recommendedName>
</protein>
<dbReference type="GO" id="GO:0005886">
    <property type="term" value="C:plasma membrane"/>
    <property type="evidence" value="ECO:0007669"/>
    <property type="project" value="TreeGrafter"/>
</dbReference>
<feature type="compositionally biased region" description="Basic and acidic residues" evidence="5">
    <location>
        <begin position="466"/>
        <end position="475"/>
    </location>
</feature>
<name>A0A9Q8QNI4_9HYPO</name>
<evidence type="ECO:0000313" key="7">
    <source>
        <dbReference type="EMBL" id="UNI22406.1"/>
    </source>
</evidence>
<feature type="transmembrane region" description="Helical" evidence="6">
    <location>
        <begin position="169"/>
        <end position="193"/>
    </location>
</feature>
<evidence type="ECO:0000256" key="2">
    <source>
        <dbReference type="ARBA" id="ARBA00022692"/>
    </source>
</evidence>
<evidence type="ECO:0000256" key="6">
    <source>
        <dbReference type="SAM" id="Phobius"/>
    </source>
</evidence>
<dbReference type="RefSeq" id="XP_047845887.1">
    <property type="nucleotide sequence ID" value="XM_047989882.1"/>
</dbReference>
<feature type="transmembrane region" description="Helical" evidence="6">
    <location>
        <begin position="205"/>
        <end position="225"/>
    </location>
</feature>
<dbReference type="EMBL" id="CP086361">
    <property type="protein sequence ID" value="UNI22406.1"/>
    <property type="molecule type" value="Genomic_DNA"/>
</dbReference>
<dbReference type="PANTHER" id="PTHR23112">
    <property type="entry name" value="G PROTEIN-COUPLED RECEPTOR 157-RELATED"/>
    <property type="match status" value="1"/>
</dbReference>
<feature type="region of interest" description="Disordered" evidence="5">
    <location>
        <begin position="462"/>
        <end position="494"/>
    </location>
</feature>
<keyword evidence="2 6" id="KW-0812">Transmembrane</keyword>
<dbReference type="GeneID" id="72070245"/>
<dbReference type="SUPFAM" id="SSF81321">
    <property type="entry name" value="Family A G protein-coupled receptor-like"/>
    <property type="match status" value="1"/>
</dbReference>
<evidence type="ECO:0008006" key="9">
    <source>
        <dbReference type="Google" id="ProtNLM"/>
    </source>
</evidence>
<dbReference type="GO" id="GO:0007189">
    <property type="term" value="P:adenylate cyclase-activating G protein-coupled receptor signaling pathway"/>
    <property type="evidence" value="ECO:0007669"/>
    <property type="project" value="TreeGrafter"/>
</dbReference>
<evidence type="ECO:0000256" key="1">
    <source>
        <dbReference type="ARBA" id="ARBA00004141"/>
    </source>
</evidence>
<keyword evidence="4 6" id="KW-0472">Membrane</keyword>
<reference evidence="7" key="1">
    <citation type="submission" date="2021-11" db="EMBL/GenBank/DDBJ databases">
        <title>Purpureocillium_takamizusanense_genome.</title>
        <authorList>
            <person name="Nguyen N.-H."/>
        </authorList>
    </citation>
    <scope>NUCLEOTIDE SEQUENCE</scope>
    <source>
        <strain evidence="7">PT3</strain>
    </source>
</reference>
<organism evidence="7 8">
    <name type="scientific">Purpureocillium takamizusanense</name>
    <dbReference type="NCBI Taxonomy" id="2060973"/>
    <lineage>
        <taxon>Eukaryota</taxon>
        <taxon>Fungi</taxon>
        <taxon>Dikarya</taxon>
        <taxon>Ascomycota</taxon>
        <taxon>Pezizomycotina</taxon>
        <taxon>Sordariomycetes</taxon>
        <taxon>Hypocreomycetidae</taxon>
        <taxon>Hypocreales</taxon>
        <taxon>Ophiocordycipitaceae</taxon>
        <taxon>Purpureocillium</taxon>
    </lineage>
</organism>